<proteinExistence type="predicted"/>
<dbReference type="InterPro" id="IPR001878">
    <property type="entry name" value="Znf_CCHC"/>
</dbReference>
<dbReference type="AlphaFoldDB" id="A0A5J5CKT3"/>
<sequence>MDRRLALGVEVKEGGDAILLFAQSSSMGLLSSWASSAPSSSSPEPIRLFSRFPAEGNTVSILPCNGLRFPSTLCTPPRFLAFEHLRDSCSDIVVALHSSARAKMNKAVVVFMKDEQLVHQLIESGVYIRDSLVPSTRITVSGVPPFITNEVLEKELRRFGKFASGFKTVTLGCKDPKLQHVQSLRRQVFMFLDSATQTLEVSFRVRHGDGSYMVYASSGQMKCFECGGVGHKRFACPLRKRAPFAGEAAAPAAPSAADGGPGSADVEPGAVSEAVGVTVAGGEAEPCGVADVAGCETV</sequence>
<dbReference type="Proteomes" id="UP000327493">
    <property type="component" value="Chromosome 21"/>
</dbReference>
<gene>
    <name evidence="3" type="ORF">FQN60_002767</name>
</gene>
<feature type="non-terminal residue" evidence="3">
    <location>
        <position position="298"/>
    </location>
</feature>
<keyword evidence="1" id="KW-0862">Zinc</keyword>
<evidence type="ECO:0000313" key="3">
    <source>
        <dbReference type="EMBL" id="KAA8581186.1"/>
    </source>
</evidence>
<keyword evidence="4" id="KW-1185">Reference proteome</keyword>
<evidence type="ECO:0000313" key="4">
    <source>
        <dbReference type="Proteomes" id="UP000327493"/>
    </source>
</evidence>
<accession>A0A5J5CKT3</accession>
<keyword evidence="1" id="KW-0863">Zinc-finger</keyword>
<comment type="caution">
    <text evidence="3">The sequence shown here is derived from an EMBL/GenBank/DDBJ whole genome shotgun (WGS) entry which is preliminary data.</text>
</comment>
<dbReference type="EMBL" id="VOFY01000021">
    <property type="protein sequence ID" value="KAA8581186.1"/>
    <property type="molecule type" value="Genomic_DNA"/>
</dbReference>
<evidence type="ECO:0000256" key="1">
    <source>
        <dbReference type="PROSITE-ProRule" id="PRU00047"/>
    </source>
</evidence>
<protein>
    <recommendedName>
        <fullName evidence="2">CCHC-type domain-containing protein</fullName>
    </recommendedName>
</protein>
<reference evidence="3 4" key="1">
    <citation type="submission" date="2019-08" db="EMBL/GenBank/DDBJ databases">
        <title>A chromosome-level genome assembly, high-density linkage maps, and genome scans reveal the genomic architecture of hybrid incompatibilities underlying speciation via character displacement in darters (Percidae: Etheostominae).</title>
        <authorList>
            <person name="Moran R.L."/>
            <person name="Catchen J.M."/>
            <person name="Fuller R.C."/>
        </authorList>
    </citation>
    <scope>NUCLEOTIDE SEQUENCE [LARGE SCALE GENOMIC DNA]</scope>
    <source>
        <strain evidence="3">EspeVRDwgs_2016</strain>
        <tissue evidence="3">Muscle</tissue>
    </source>
</reference>
<dbReference type="GO" id="GO:0003676">
    <property type="term" value="F:nucleic acid binding"/>
    <property type="evidence" value="ECO:0007669"/>
    <property type="project" value="InterPro"/>
</dbReference>
<dbReference type="PROSITE" id="PS50158">
    <property type="entry name" value="ZF_CCHC"/>
    <property type="match status" value="1"/>
</dbReference>
<evidence type="ECO:0000259" key="2">
    <source>
        <dbReference type="PROSITE" id="PS50158"/>
    </source>
</evidence>
<name>A0A5J5CKT3_9PERO</name>
<organism evidence="3 4">
    <name type="scientific">Etheostoma spectabile</name>
    <name type="common">orangethroat darter</name>
    <dbReference type="NCBI Taxonomy" id="54343"/>
    <lineage>
        <taxon>Eukaryota</taxon>
        <taxon>Metazoa</taxon>
        <taxon>Chordata</taxon>
        <taxon>Craniata</taxon>
        <taxon>Vertebrata</taxon>
        <taxon>Euteleostomi</taxon>
        <taxon>Actinopterygii</taxon>
        <taxon>Neopterygii</taxon>
        <taxon>Teleostei</taxon>
        <taxon>Neoteleostei</taxon>
        <taxon>Acanthomorphata</taxon>
        <taxon>Eupercaria</taxon>
        <taxon>Perciformes</taxon>
        <taxon>Percoidei</taxon>
        <taxon>Percidae</taxon>
        <taxon>Etheostomatinae</taxon>
        <taxon>Etheostoma</taxon>
    </lineage>
</organism>
<keyword evidence="1" id="KW-0479">Metal-binding</keyword>
<dbReference type="GO" id="GO:0008270">
    <property type="term" value="F:zinc ion binding"/>
    <property type="evidence" value="ECO:0007669"/>
    <property type="project" value="UniProtKB-KW"/>
</dbReference>
<feature type="domain" description="CCHC-type" evidence="2">
    <location>
        <begin position="222"/>
        <end position="237"/>
    </location>
</feature>